<sequence length="85" mass="9171">MNTLWPAPYARPPGSTVARMPDMDEIIRRIRRDMDSQLRKRARRALDDPAGWAVTGDGPGLGGRSPAPGREHEPTTGDPAPAAGQ</sequence>
<reference evidence="2" key="1">
    <citation type="journal article" date="2014" name="Int. J. Syst. Evol. Microbiol.">
        <title>Complete genome sequence of Corynebacterium casei LMG S-19264T (=DSM 44701T), isolated from a smear-ripened cheese.</title>
        <authorList>
            <consortium name="US DOE Joint Genome Institute (JGI-PGF)"/>
            <person name="Walter F."/>
            <person name="Albersmeier A."/>
            <person name="Kalinowski J."/>
            <person name="Ruckert C."/>
        </authorList>
    </citation>
    <scope>NUCLEOTIDE SEQUENCE</scope>
    <source>
        <strain evidence="2">JCM 4059</strain>
    </source>
</reference>
<name>A0A919B0U8_9ACTN</name>
<keyword evidence="3" id="KW-1185">Reference proteome</keyword>
<comment type="caution">
    <text evidence="2">The sequence shown here is derived from an EMBL/GenBank/DDBJ whole genome shotgun (WGS) entry which is preliminary data.</text>
</comment>
<evidence type="ECO:0000256" key="1">
    <source>
        <dbReference type="SAM" id="MobiDB-lite"/>
    </source>
</evidence>
<accession>A0A919B0U8</accession>
<dbReference type="AlphaFoldDB" id="A0A919B0U8"/>
<proteinExistence type="predicted"/>
<dbReference type="Proteomes" id="UP000638313">
    <property type="component" value="Unassembled WGS sequence"/>
</dbReference>
<feature type="region of interest" description="Disordered" evidence="1">
    <location>
        <begin position="39"/>
        <end position="85"/>
    </location>
</feature>
<dbReference type="EMBL" id="BNBD01000003">
    <property type="protein sequence ID" value="GHF37952.1"/>
    <property type="molecule type" value="Genomic_DNA"/>
</dbReference>
<evidence type="ECO:0000313" key="3">
    <source>
        <dbReference type="Proteomes" id="UP000638313"/>
    </source>
</evidence>
<protein>
    <submittedName>
        <fullName evidence="2">Uncharacterized protein</fullName>
    </submittedName>
</protein>
<reference evidence="2" key="2">
    <citation type="submission" date="2020-09" db="EMBL/GenBank/DDBJ databases">
        <authorList>
            <person name="Sun Q."/>
            <person name="Ohkuma M."/>
        </authorList>
    </citation>
    <scope>NUCLEOTIDE SEQUENCE</scope>
    <source>
        <strain evidence="2">JCM 4059</strain>
    </source>
</reference>
<evidence type="ECO:0000313" key="2">
    <source>
        <dbReference type="EMBL" id="GHF37952.1"/>
    </source>
</evidence>
<gene>
    <name evidence="2" type="ORF">GCM10010218_18860</name>
</gene>
<organism evidence="2 3">
    <name type="scientific">Streptomyces mashuensis</name>
    <dbReference type="NCBI Taxonomy" id="33904"/>
    <lineage>
        <taxon>Bacteria</taxon>
        <taxon>Bacillati</taxon>
        <taxon>Actinomycetota</taxon>
        <taxon>Actinomycetes</taxon>
        <taxon>Kitasatosporales</taxon>
        <taxon>Streptomycetaceae</taxon>
        <taxon>Streptomyces</taxon>
    </lineage>
</organism>